<gene>
    <name evidence="1" type="ORF">SAMN02745729_11534</name>
</gene>
<protein>
    <submittedName>
        <fullName evidence="1">Phosphonate transport system substrate-binding protein</fullName>
    </submittedName>
</protein>
<dbReference type="Proteomes" id="UP000242469">
    <property type="component" value="Unassembled WGS sequence"/>
</dbReference>
<dbReference type="STRING" id="1122198.SAMN02745729_11534"/>
<sequence length="298" mass="33285">MTLSNLTTFPLRLGSTLLLLLLSLPLTAQTLVLAQISDRPKKDFRQLRPMVQFMAKALEAEGFSRGEVRLFPDYEQLSAAIRAGEVHWVTETPLTAARLVQADLATPLLRKWKRGQRSYQSLIYVRADSDINTLQQLKGKTIALEHRDSFSSYLLPLMALQAEGLKPVELDKPGQPTPADQVGYLFSRNEKNNILWVDKGVTTAGSVNDGDWTTAGRLPAGLTEKMRIIHRSEHYPRAYELVTSALAPAAAEALAQQLLTLDDAHRSLLQRYEQTRRFEPASQQDLDLLQQLSTGIAP</sequence>
<evidence type="ECO:0000313" key="1">
    <source>
        <dbReference type="EMBL" id="SEB06895.1"/>
    </source>
</evidence>
<reference evidence="2" key="1">
    <citation type="submission" date="2016-10" db="EMBL/GenBank/DDBJ databases">
        <authorList>
            <person name="Varghese N."/>
            <person name="Submissions S."/>
        </authorList>
    </citation>
    <scope>NUCLEOTIDE SEQUENCE [LARGE SCALE GENOMIC DNA]</scope>
    <source>
        <strain evidence="2">DSM 11526</strain>
    </source>
</reference>
<dbReference type="OrthoDB" id="225238at2"/>
<dbReference type="RefSeq" id="WP_091827484.1">
    <property type="nucleotide sequence ID" value="NZ_FNRJ01000015.1"/>
</dbReference>
<dbReference type="AlphaFoldDB" id="A0A1H4GB91"/>
<dbReference type="Pfam" id="PF12974">
    <property type="entry name" value="Phosphonate-bd"/>
    <property type="match status" value="1"/>
</dbReference>
<dbReference type="SUPFAM" id="SSF53850">
    <property type="entry name" value="Periplasmic binding protein-like II"/>
    <property type="match status" value="1"/>
</dbReference>
<keyword evidence="2" id="KW-1185">Reference proteome</keyword>
<proteinExistence type="predicted"/>
<dbReference type="PANTHER" id="PTHR35841">
    <property type="entry name" value="PHOSPHONATES-BINDING PERIPLASMIC PROTEIN"/>
    <property type="match status" value="1"/>
</dbReference>
<name>A0A1H4GB91_9GAMM</name>
<dbReference type="PANTHER" id="PTHR35841:SF1">
    <property type="entry name" value="PHOSPHONATES-BINDING PERIPLASMIC PROTEIN"/>
    <property type="match status" value="1"/>
</dbReference>
<organism evidence="1 2">
    <name type="scientific">Marinobacterium iners DSM 11526</name>
    <dbReference type="NCBI Taxonomy" id="1122198"/>
    <lineage>
        <taxon>Bacteria</taxon>
        <taxon>Pseudomonadati</taxon>
        <taxon>Pseudomonadota</taxon>
        <taxon>Gammaproteobacteria</taxon>
        <taxon>Oceanospirillales</taxon>
        <taxon>Oceanospirillaceae</taxon>
        <taxon>Marinobacterium</taxon>
    </lineage>
</organism>
<evidence type="ECO:0000313" key="2">
    <source>
        <dbReference type="Proteomes" id="UP000242469"/>
    </source>
</evidence>
<accession>A0A1H4GB91</accession>
<dbReference type="Gene3D" id="3.40.190.10">
    <property type="entry name" value="Periplasmic binding protein-like II"/>
    <property type="match status" value="2"/>
</dbReference>
<dbReference type="EMBL" id="FNRJ01000015">
    <property type="protein sequence ID" value="SEB06895.1"/>
    <property type="molecule type" value="Genomic_DNA"/>
</dbReference>